<dbReference type="PANTHER" id="PTHR13213:SF2">
    <property type="entry name" value="MYB-BINDING PROTEIN 1A"/>
    <property type="match status" value="1"/>
</dbReference>
<comment type="similarity">
    <text evidence="2">Belongs to the MYBBP1A family.</text>
</comment>
<evidence type="ECO:0000313" key="5">
    <source>
        <dbReference type="EMBL" id="KAF9695184.1"/>
    </source>
</evidence>
<dbReference type="EMBL" id="RZGK01000012">
    <property type="protein sequence ID" value="KAF9695184.1"/>
    <property type="molecule type" value="Genomic_DNA"/>
</dbReference>
<feature type="region of interest" description="Disordered" evidence="4">
    <location>
        <begin position="807"/>
        <end position="829"/>
    </location>
</feature>
<feature type="region of interest" description="Disordered" evidence="4">
    <location>
        <begin position="1"/>
        <end position="27"/>
    </location>
</feature>
<proteinExistence type="inferred from homology"/>
<feature type="compositionally biased region" description="Acidic residues" evidence="4">
    <location>
        <begin position="763"/>
        <end position="793"/>
    </location>
</feature>
<reference evidence="5" key="1">
    <citation type="submission" date="2018-12" db="EMBL/GenBank/DDBJ databases">
        <authorList>
            <person name="Syme R.A."/>
            <person name="Farfan-Caceres L."/>
            <person name="Lichtenzveig J."/>
        </authorList>
    </citation>
    <scope>NUCLEOTIDE SEQUENCE</scope>
    <source>
        <strain evidence="5">Al4</strain>
    </source>
</reference>
<evidence type="ECO:0000256" key="2">
    <source>
        <dbReference type="ARBA" id="ARBA00006809"/>
    </source>
</evidence>
<feature type="region of interest" description="Disordered" evidence="4">
    <location>
        <begin position="723"/>
        <end position="747"/>
    </location>
</feature>
<comment type="caution">
    <text evidence="5">The sequence shown here is derived from an EMBL/GenBank/DDBJ whole genome shotgun (WGS) entry which is preliminary data.</text>
</comment>
<keyword evidence="6" id="KW-1185">Reference proteome</keyword>
<dbReference type="SUPFAM" id="SSF48371">
    <property type="entry name" value="ARM repeat"/>
    <property type="match status" value="1"/>
</dbReference>
<keyword evidence="3" id="KW-0539">Nucleus</keyword>
<dbReference type="GO" id="GO:0006355">
    <property type="term" value="P:regulation of DNA-templated transcription"/>
    <property type="evidence" value="ECO:0007669"/>
    <property type="project" value="InterPro"/>
</dbReference>
<dbReference type="OrthoDB" id="342531at2759"/>
<name>A0A8H7MG73_9PLEO</name>
<feature type="compositionally biased region" description="Acidic residues" evidence="4">
    <location>
        <begin position="725"/>
        <end position="747"/>
    </location>
</feature>
<gene>
    <name evidence="5" type="ORF">EKO04_006782</name>
</gene>
<evidence type="ECO:0000256" key="1">
    <source>
        <dbReference type="ARBA" id="ARBA00004123"/>
    </source>
</evidence>
<sequence>MGIKNRKREREPVQTENVEGVPAKRRRQLNEDHLKLSKLYEDLAAESDQVRFEAAKQLIVKFSPESEPAAKEVETALTRLIKGLCSQRKAARVGFSLTLTELLRQIFGGVKIEGLDHDVTSIIKMVDEKTEIEGNVPGRARRDHLIGKLFGYKAIMQSSIVIEPELSMECWNKLLDHIYGMARDIPWLREECGMVLVEAVKSLKAQPQFELCAEEAIKRLTLFKLVSTPQGVAVWLTVRASYEKILPDGVWHQKDPLSRKERPRLAKLLKEDFHIDSENAKDEKAIKSAAANPNPTFAWDLVFGEILRRDEDNKGSAKEPPKPEFPQLWIDVVDNNLFSTNSSHERKSWGFKLFSSMITRVPAWAVSALFSPNLMRTVINQSKKDDRFLHTAALAALKSVQSRVEQDSSSALPIVVALTTKHGVAEFDKVTKTKTLEQILIATDDSALKKIVRHLKSVILRPDTEEQGIADSRRQTIADLLISTVKLFKRYDKLSGDVFEGDNWLRGILELLAEHAYFTPSADVKTSKVPLPPISEGSRTMFQERLSSCLTRLLGVDVGSRSSFASMIMSIIRSKKASAKTLELVFKAEPKVLDTVEKAFETLEKLSKKKSIAGNKMAAEGFVLLYSLTLLQVYNGDGDAIMMLDDLDASRKAMTKNKDSGEGSDAFVEIVLSFLGNPRTLFRKIGEEAFSIFASEIGSEGLQSLAEILDTEENLEGQKELFNQGDDDAEEAKSDDDSDDDSGMDSDVEMVDSDVELVNGEAENSDDDDASGSDSSSDDSSESDDDEDGEEDDAELTQFNNLLQMTLGTSKANMDGDGDDTSDDSDMDDEQMMALDPQLSKIFKQRSQVTSKKKDREDAKQNVVQFKSRVLDLLAIYLDRQYSNALTLEVLLPVLRRTRASANKQLAEKSAKMLKTYFDTRSKHKAPLPKPEAVETAWAILKGIHEEAKNGGGAKVHADVCSNASLHVVKVLVGLDKANYAGIVDVYAETQKQWFADKKSPLQPSLFTQFQNWSMNAQKQGK</sequence>
<dbReference type="Proteomes" id="UP000651452">
    <property type="component" value="Unassembled WGS sequence"/>
</dbReference>
<dbReference type="AlphaFoldDB" id="A0A8H7MG73"/>
<evidence type="ECO:0000313" key="6">
    <source>
        <dbReference type="Proteomes" id="UP000651452"/>
    </source>
</evidence>
<organism evidence="5 6">
    <name type="scientific">Ascochyta lentis</name>
    <dbReference type="NCBI Taxonomy" id="205686"/>
    <lineage>
        <taxon>Eukaryota</taxon>
        <taxon>Fungi</taxon>
        <taxon>Dikarya</taxon>
        <taxon>Ascomycota</taxon>
        <taxon>Pezizomycotina</taxon>
        <taxon>Dothideomycetes</taxon>
        <taxon>Pleosporomycetidae</taxon>
        <taxon>Pleosporales</taxon>
        <taxon>Pleosporineae</taxon>
        <taxon>Didymellaceae</taxon>
        <taxon>Ascochyta</taxon>
    </lineage>
</organism>
<dbReference type="InterPro" id="IPR016024">
    <property type="entry name" value="ARM-type_fold"/>
</dbReference>
<dbReference type="GO" id="GO:0000182">
    <property type="term" value="F:rDNA binding"/>
    <property type="evidence" value="ECO:0007669"/>
    <property type="project" value="TreeGrafter"/>
</dbReference>
<dbReference type="InterPro" id="IPR007015">
    <property type="entry name" value="DNA_pol_V/MYBBP1A"/>
</dbReference>
<dbReference type="Pfam" id="PF04931">
    <property type="entry name" value="DNA_pol_phi"/>
    <property type="match status" value="1"/>
</dbReference>
<evidence type="ECO:0008006" key="7">
    <source>
        <dbReference type="Google" id="ProtNLM"/>
    </source>
</evidence>
<feature type="compositionally biased region" description="Acidic residues" evidence="4">
    <location>
        <begin position="816"/>
        <end position="829"/>
    </location>
</feature>
<evidence type="ECO:0000256" key="3">
    <source>
        <dbReference type="ARBA" id="ARBA00023242"/>
    </source>
</evidence>
<dbReference type="PANTHER" id="PTHR13213">
    <property type="entry name" value="MYB-BINDING PROTEIN 1A FAMILY MEMBER"/>
    <property type="match status" value="1"/>
</dbReference>
<reference evidence="5" key="2">
    <citation type="submission" date="2020-09" db="EMBL/GenBank/DDBJ databases">
        <title>Reference genome assembly for Australian Ascochyta lentis isolate Al4.</title>
        <authorList>
            <person name="Lee R.C."/>
            <person name="Farfan-Caceres L.M."/>
            <person name="Debler J.W."/>
            <person name="Williams A.H."/>
            <person name="Henares B.M."/>
        </authorList>
    </citation>
    <scope>NUCLEOTIDE SEQUENCE</scope>
    <source>
        <strain evidence="5">Al4</strain>
    </source>
</reference>
<accession>A0A8H7MG73</accession>
<evidence type="ECO:0000256" key="4">
    <source>
        <dbReference type="SAM" id="MobiDB-lite"/>
    </source>
</evidence>
<feature type="region of interest" description="Disordered" evidence="4">
    <location>
        <begin position="761"/>
        <end position="793"/>
    </location>
</feature>
<dbReference type="GO" id="GO:0005730">
    <property type="term" value="C:nucleolus"/>
    <property type="evidence" value="ECO:0007669"/>
    <property type="project" value="InterPro"/>
</dbReference>
<comment type="subcellular location">
    <subcellularLocation>
        <location evidence="1">Nucleus</location>
    </subcellularLocation>
</comment>
<protein>
    <recommendedName>
        <fullName evidence="7">DNA polymerase V</fullName>
    </recommendedName>
</protein>